<accession>A0ABV0UCH7</accession>
<keyword evidence="2" id="KW-1185">Reference proteome</keyword>
<reference evidence="1 2" key="1">
    <citation type="submission" date="2021-06" db="EMBL/GenBank/DDBJ databases">
        <authorList>
            <person name="Palmer J.M."/>
        </authorList>
    </citation>
    <scope>NUCLEOTIDE SEQUENCE [LARGE SCALE GENOMIC DNA]</scope>
    <source>
        <strain evidence="2">if_2019</strain>
        <tissue evidence="1">Muscle</tissue>
    </source>
</reference>
<gene>
    <name evidence="1" type="ORF">ILYODFUR_034138</name>
</gene>
<sequence>RLYTKLPLDDGAPLLSPAIVWKKLSSATCSYYSHDPYALTKRECWIVEGPEQCSYCCQKRPNAPLPLVPTLLNSGWAGSTWFGPFSITIEHYLNVGGIVSLRGRPSEKVM</sequence>
<evidence type="ECO:0000313" key="1">
    <source>
        <dbReference type="EMBL" id="MEQ2242277.1"/>
    </source>
</evidence>
<dbReference type="Proteomes" id="UP001482620">
    <property type="component" value="Unassembled WGS sequence"/>
</dbReference>
<protein>
    <submittedName>
        <fullName evidence="1">Uncharacterized protein</fullName>
    </submittedName>
</protein>
<evidence type="ECO:0000313" key="2">
    <source>
        <dbReference type="Proteomes" id="UP001482620"/>
    </source>
</evidence>
<organism evidence="1 2">
    <name type="scientific">Ilyodon furcidens</name>
    <name type="common">goldbreast splitfin</name>
    <dbReference type="NCBI Taxonomy" id="33524"/>
    <lineage>
        <taxon>Eukaryota</taxon>
        <taxon>Metazoa</taxon>
        <taxon>Chordata</taxon>
        <taxon>Craniata</taxon>
        <taxon>Vertebrata</taxon>
        <taxon>Euteleostomi</taxon>
        <taxon>Actinopterygii</taxon>
        <taxon>Neopterygii</taxon>
        <taxon>Teleostei</taxon>
        <taxon>Neoteleostei</taxon>
        <taxon>Acanthomorphata</taxon>
        <taxon>Ovalentaria</taxon>
        <taxon>Atherinomorphae</taxon>
        <taxon>Cyprinodontiformes</taxon>
        <taxon>Goodeidae</taxon>
        <taxon>Ilyodon</taxon>
    </lineage>
</organism>
<comment type="caution">
    <text evidence="1">The sequence shown here is derived from an EMBL/GenBank/DDBJ whole genome shotgun (WGS) entry which is preliminary data.</text>
</comment>
<proteinExistence type="predicted"/>
<dbReference type="EMBL" id="JAHRIQ010063975">
    <property type="protein sequence ID" value="MEQ2242277.1"/>
    <property type="molecule type" value="Genomic_DNA"/>
</dbReference>
<feature type="non-terminal residue" evidence="1">
    <location>
        <position position="1"/>
    </location>
</feature>
<name>A0ABV0UCH7_9TELE</name>